<evidence type="ECO:0000313" key="2">
    <source>
        <dbReference type="Proteomes" id="UP000735302"/>
    </source>
</evidence>
<comment type="caution">
    <text evidence="1">The sequence shown here is derived from an EMBL/GenBank/DDBJ whole genome shotgun (WGS) entry which is preliminary data.</text>
</comment>
<evidence type="ECO:0000313" key="1">
    <source>
        <dbReference type="EMBL" id="GFO00993.1"/>
    </source>
</evidence>
<dbReference type="AlphaFoldDB" id="A0AAV4A2R7"/>
<dbReference type="EMBL" id="BLXT01003182">
    <property type="protein sequence ID" value="GFO00993.1"/>
    <property type="molecule type" value="Genomic_DNA"/>
</dbReference>
<protein>
    <submittedName>
        <fullName evidence="1">Uncharacterized protein</fullName>
    </submittedName>
</protein>
<keyword evidence="2" id="KW-1185">Reference proteome</keyword>
<name>A0AAV4A2R7_9GAST</name>
<accession>A0AAV4A2R7</accession>
<reference evidence="1 2" key="1">
    <citation type="journal article" date="2021" name="Elife">
        <title>Chloroplast acquisition without the gene transfer in kleptoplastic sea slugs, Plakobranchus ocellatus.</title>
        <authorList>
            <person name="Maeda T."/>
            <person name="Takahashi S."/>
            <person name="Yoshida T."/>
            <person name="Shimamura S."/>
            <person name="Takaki Y."/>
            <person name="Nagai Y."/>
            <person name="Toyoda A."/>
            <person name="Suzuki Y."/>
            <person name="Arimoto A."/>
            <person name="Ishii H."/>
            <person name="Satoh N."/>
            <person name="Nishiyama T."/>
            <person name="Hasebe M."/>
            <person name="Maruyama T."/>
            <person name="Minagawa J."/>
            <person name="Obokata J."/>
            <person name="Shigenobu S."/>
        </authorList>
    </citation>
    <scope>NUCLEOTIDE SEQUENCE [LARGE SCALE GENOMIC DNA]</scope>
</reference>
<proteinExistence type="predicted"/>
<gene>
    <name evidence="1" type="ORF">PoB_002749800</name>
</gene>
<dbReference type="Proteomes" id="UP000735302">
    <property type="component" value="Unassembled WGS sequence"/>
</dbReference>
<organism evidence="1 2">
    <name type="scientific">Plakobranchus ocellatus</name>
    <dbReference type="NCBI Taxonomy" id="259542"/>
    <lineage>
        <taxon>Eukaryota</taxon>
        <taxon>Metazoa</taxon>
        <taxon>Spiralia</taxon>
        <taxon>Lophotrochozoa</taxon>
        <taxon>Mollusca</taxon>
        <taxon>Gastropoda</taxon>
        <taxon>Heterobranchia</taxon>
        <taxon>Euthyneura</taxon>
        <taxon>Panpulmonata</taxon>
        <taxon>Sacoglossa</taxon>
        <taxon>Placobranchoidea</taxon>
        <taxon>Plakobranchidae</taxon>
        <taxon>Plakobranchus</taxon>
    </lineage>
</organism>
<sequence>MLGFHRSTDVIGRCGHVLQRILSSCLTFSREDEQELIDLYFRDVVEAADSKPALRSTGTSCRGFEPRHWRSVLTESIRV</sequence>